<keyword evidence="6 8" id="KW-0046">Antibiotic resistance</keyword>
<reference evidence="12 14" key="1">
    <citation type="journal article" date="2018" name="Front. Microbiol.">
        <title>Genome-Based Analysis Reveals the Taxonomy and Diversity of the Family Idiomarinaceae.</title>
        <authorList>
            <person name="Liu Y."/>
            <person name="Lai Q."/>
            <person name="Shao Z."/>
        </authorList>
    </citation>
    <scope>NUCLEOTIDE SEQUENCE [LARGE SCALE GENOMIC DNA]</scope>
    <source>
        <strain evidence="12 14">CF12-14</strain>
    </source>
</reference>
<comment type="caution">
    <text evidence="11">The sequence shown here is derived from an EMBL/GenBank/DDBJ whole genome shotgun (WGS) entry which is preliminary data.</text>
</comment>
<feature type="domain" description="Penicillin-binding protein transpeptidase" evidence="10">
    <location>
        <begin position="38"/>
        <end position="257"/>
    </location>
</feature>
<evidence type="ECO:0000313" key="14">
    <source>
        <dbReference type="Proteomes" id="UP000287865"/>
    </source>
</evidence>
<feature type="modified residue" description="N6-carboxylysine" evidence="7">
    <location>
        <position position="71"/>
    </location>
</feature>
<keyword evidence="5 8" id="KW-0378">Hydrolase</keyword>
<evidence type="ECO:0000256" key="8">
    <source>
        <dbReference type="RuleBase" id="RU361140"/>
    </source>
</evidence>
<evidence type="ECO:0000313" key="12">
    <source>
        <dbReference type="EMBL" id="RUO18551.1"/>
    </source>
</evidence>
<feature type="chain" id="PRO_5016364774" description="Beta-lactamase" evidence="9">
    <location>
        <begin position="21"/>
        <end position="266"/>
    </location>
</feature>
<accession>A0A327WNW8</accession>
<dbReference type="GO" id="GO:0008800">
    <property type="term" value="F:beta-lactamase activity"/>
    <property type="evidence" value="ECO:0007669"/>
    <property type="project" value="UniProtKB-UniRule"/>
</dbReference>
<dbReference type="Proteomes" id="UP000287865">
    <property type="component" value="Unassembled WGS sequence"/>
</dbReference>
<dbReference type="Proteomes" id="UP000249203">
    <property type="component" value="Unassembled WGS sequence"/>
</dbReference>
<gene>
    <name evidence="11" type="ORF">B0I24_12022</name>
    <name evidence="12" type="ORF">CWE07_13710</name>
</gene>
<proteinExistence type="inferred from homology"/>
<dbReference type="AlphaFoldDB" id="A0A327WNW8"/>
<keyword evidence="4 9" id="KW-0732">Signal</keyword>
<dbReference type="EC" id="3.5.2.6" evidence="3 8"/>
<feature type="active site" description="Acyl-ester intermediate" evidence="7">
    <location>
        <position position="68"/>
    </location>
</feature>
<dbReference type="PROSITE" id="PS00337">
    <property type="entry name" value="BETA_LACTAMASE_D"/>
    <property type="match status" value="1"/>
</dbReference>
<evidence type="ECO:0000256" key="3">
    <source>
        <dbReference type="ARBA" id="ARBA00012865"/>
    </source>
</evidence>
<dbReference type="InterPro" id="IPR012338">
    <property type="entry name" value="Beta-lactam/transpept-like"/>
</dbReference>
<evidence type="ECO:0000256" key="1">
    <source>
        <dbReference type="ARBA" id="ARBA00001526"/>
    </source>
</evidence>
<dbReference type="GO" id="GO:0017001">
    <property type="term" value="P:antibiotic catabolic process"/>
    <property type="evidence" value="ECO:0007669"/>
    <property type="project" value="InterPro"/>
</dbReference>
<evidence type="ECO:0000256" key="9">
    <source>
        <dbReference type="SAM" id="SignalP"/>
    </source>
</evidence>
<sequence length="266" mass="29837">MSYAAWVFVWLGLGSSSAMEMQTQPDWAEVFSRFDAQGTMVVLDARNQADTTLVHNPQRAQQRLTPASTFKIPHTLFALDAGLVDDEFQVFVWDGTEHSFAGHNADQDLRSAMRVSAVWVYEGFANALGLARSQQYLRQLDYGNADASSNADTELGAYWVDGNLAISAHEQVAFLQRLYRNALPYAVEHQRLVKDVMVVEADREWILRAKTGWGGSIGWWVGWVEWPTGPVFFALNIDTPNRMDDLAKREQIARAILASLDALPAR</sequence>
<dbReference type="Gene3D" id="3.40.710.10">
    <property type="entry name" value="DD-peptidase/beta-lactamase superfamily"/>
    <property type="match status" value="1"/>
</dbReference>
<feature type="signal peptide" evidence="9">
    <location>
        <begin position="1"/>
        <end position="20"/>
    </location>
</feature>
<dbReference type="NCBIfam" id="NF012161">
    <property type="entry name" value="bla_class_D_main"/>
    <property type="match status" value="1"/>
</dbReference>
<evidence type="ECO:0000256" key="2">
    <source>
        <dbReference type="ARBA" id="ARBA00007898"/>
    </source>
</evidence>
<evidence type="ECO:0000256" key="5">
    <source>
        <dbReference type="ARBA" id="ARBA00022801"/>
    </source>
</evidence>
<evidence type="ECO:0000313" key="11">
    <source>
        <dbReference type="EMBL" id="RAJ93295.1"/>
    </source>
</evidence>
<reference evidence="11 13" key="2">
    <citation type="submission" date="2018-06" db="EMBL/GenBank/DDBJ databases">
        <title>Genomic Encyclopedia of Type Strains, Phase III (KMG-III): the genomes of soil and plant-associated and newly described type strains.</title>
        <authorList>
            <person name="Whitman W."/>
        </authorList>
    </citation>
    <scope>NUCLEOTIDE SEQUENCE [LARGE SCALE GENOMIC DNA]</scope>
    <source>
        <strain evidence="11 13">CGMCC 1.15366</strain>
    </source>
</reference>
<dbReference type="InterPro" id="IPR002137">
    <property type="entry name" value="Beta-lactam_class-D_AS"/>
</dbReference>
<dbReference type="GO" id="GO:0008658">
    <property type="term" value="F:penicillin binding"/>
    <property type="evidence" value="ECO:0007669"/>
    <property type="project" value="InterPro"/>
</dbReference>
<evidence type="ECO:0000259" key="10">
    <source>
        <dbReference type="Pfam" id="PF00905"/>
    </source>
</evidence>
<protein>
    <recommendedName>
        <fullName evidence="3 8">Beta-lactamase</fullName>
        <ecNumber evidence="3 8">3.5.2.6</ecNumber>
    </recommendedName>
</protein>
<evidence type="ECO:0000256" key="4">
    <source>
        <dbReference type="ARBA" id="ARBA00022729"/>
    </source>
</evidence>
<dbReference type="EMBL" id="PIPK01000019">
    <property type="protein sequence ID" value="RUO18551.1"/>
    <property type="molecule type" value="Genomic_DNA"/>
</dbReference>
<name>A0A327WNW8_9GAMM</name>
<dbReference type="EMBL" id="QLMD01000020">
    <property type="protein sequence ID" value="RAJ93295.1"/>
    <property type="molecule type" value="Genomic_DNA"/>
</dbReference>
<dbReference type="SUPFAM" id="SSF56601">
    <property type="entry name" value="beta-lactamase/transpeptidase-like"/>
    <property type="match status" value="1"/>
</dbReference>
<comment type="similarity">
    <text evidence="2 8">Belongs to the class-D beta-lactamase family.</text>
</comment>
<dbReference type="InterPro" id="IPR001460">
    <property type="entry name" value="PCN-bd_Tpept"/>
</dbReference>
<keyword evidence="14" id="KW-1185">Reference proteome</keyword>
<evidence type="ECO:0000313" key="13">
    <source>
        <dbReference type="Proteomes" id="UP000249203"/>
    </source>
</evidence>
<evidence type="ECO:0000256" key="7">
    <source>
        <dbReference type="PIRSR" id="PIRSR602137-50"/>
    </source>
</evidence>
<comment type="catalytic activity">
    <reaction evidence="1 8">
        <text>a beta-lactam + H2O = a substituted beta-amino acid</text>
        <dbReference type="Rhea" id="RHEA:20401"/>
        <dbReference type="ChEBI" id="CHEBI:15377"/>
        <dbReference type="ChEBI" id="CHEBI:35627"/>
        <dbReference type="ChEBI" id="CHEBI:140347"/>
        <dbReference type="EC" id="3.5.2.6"/>
    </reaction>
</comment>
<dbReference type="OrthoDB" id="9762883at2"/>
<dbReference type="Pfam" id="PF00905">
    <property type="entry name" value="Transpeptidase"/>
    <property type="match status" value="1"/>
</dbReference>
<dbReference type="GO" id="GO:0046677">
    <property type="term" value="P:response to antibiotic"/>
    <property type="evidence" value="ECO:0007669"/>
    <property type="project" value="UniProtKB-UniRule"/>
</dbReference>
<evidence type="ECO:0000256" key="6">
    <source>
        <dbReference type="ARBA" id="ARBA00023251"/>
    </source>
</evidence>
<organism evidence="11 13">
    <name type="scientific">Aliidiomarina maris</name>
    <dbReference type="NCBI Taxonomy" id="531312"/>
    <lineage>
        <taxon>Bacteria</taxon>
        <taxon>Pseudomonadati</taxon>
        <taxon>Pseudomonadota</taxon>
        <taxon>Gammaproteobacteria</taxon>
        <taxon>Alteromonadales</taxon>
        <taxon>Idiomarinaceae</taxon>
        <taxon>Aliidiomarina</taxon>
    </lineage>
</organism>
<dbReference type="RefSeq" id="WP_111570488.1">
    <property type="nucleotide sequence ID" value="NZ_PIPK01000019.1"/>
</dbReference>